<evidence type="ECO:0000313" key="1">
    <source>
        <dbReference type="EMBL" id="CAH2070952.1"/>
    </source>
</evidence>
<evidence type="ECO:0000313" key="2">
    <source>
        <dbReference type="Proteomes" id="UP000837857"/>
    </source>
</evidence>
<sequence>MIKELCSDPRSQLSAKLAQKVNRIIAEIELTHYASLHKLSTADESTSTILGVMHQSATELTFDEQSELNHAIVNKIQSKLPAFVVELDHLQQTLKMKSSQGGEISNLRESLNDKFNSIQSQESEKVELMMEWINHRLHDVSKFSENSNELQTLKTKILDLKSKILHLQILQNIYTETNQSIKAYGEIHRQLKDSIMETEQRIKKFKDIVERDYN</sequence>
<feature type="non-terminal residue" evidence="1">
    <location>
        <position position="1"/>
    </location>
</feature>
<protein>
    <submittedName>
        <fullName evidence="1">Uncharacterized protein</fullName>
    </submittedName>
</protein>
<dbReference type="EMBL" id="OW152818">
    <property type="protein sequence ID" value="CAH2070952.1"/>
    <property type="molecule type" value="Genomic_DNA"/>
</dbReference>
<keyword evidence="2" id="KW-1185">Reference proteome</keyword>
<proteinExistence type="predicted"/>
<name>A0ABN8IXX3_9NEOP</name>
<dbReference type="Proteomes" id="UP000837857">
    <property type="component" value="Chromosome 6"/>
</dbReference>
<accession>A0ABN8IXX3</accession>
<reference evidence="1" key="1">
    <citation type="submission" date="2022-03" db="EMBL/GenBank/DDBJ databases">
        <authorList>
            <person name="Martin H S."/>
        </authorList>
    </citation>
    <scope>NUCLEOTIDE SEQUENCE</scope>
</reference>
<organism evidence="1 2">
    <name type="scientific">Iphiclides podalirius</name>
    <name type="common">scarce swallowtail</name>
    <dbReference type="NCBI Taxonomy" id="110791"/>
    <lineage>
        <taxon>Eukaryota</taxon>
        <taxon>Metazoa</taxon>
        <taxon>Ecdysozoa</taxon>
        <taxon>Arthropoda</taxon>
        <taxon>Hexapoda</taxon>
        <taxon>Insecta</taxon>
        <taxon>Pterygota</taxon>
        <taxon>Neoptera</taxon>
        <taxon>Endopterygota</taxon>
        <taxon>Lepidoptera</taxon>
        <taxon>Glossata</taxon>
        <taxon>Ditrysia</taxon>
        <taxon>Papilionoidea</taxon>
        <taxon>Papilionidae</taxon>
        <taxon>Papilioninae</taxon>
        <taxon>Iphiclides</taxon>
    </lineage>
</organism>
<gene>
    <name evidence="1" type="ORF">IPOD504_LOCUS14918</name>
</gene>